<sequence length="189" mass="21271">MMALPPPQHHHDKPKSLPTIKGDRAPDTIKGPHTVKEVKVEGRVHLAAAVAPVTRGFNMGTIATTKMSTPSRSRSLARGDKGYFEWRKTMERRQLESERQMQALLQETTRLREENAKLHIQVSSSGPLHDQRPRGQGANSRPNPESMYPGTTGVIPDMCNELFREQPCPRIMLHKMKAQTLPISHQETT</sequence>
<feature type="region of interest" description="Disordered" evidence="1">
    <location>
        <begin position="119"/>
        <end position="153"/>
    </location>
</feature>
<dbReference type="AlphaFoldDB" id="A0A438GXL0"/>
<organism evidence="2 3">
    <name type="scientific">Vitis vinifera</name>
    <name type="common">Grape</name>
    <dbReference type="NCBI Taxonomy" id="29760"/>
    <lineage>
        <taxon>Eukaryota</taxon>
        <taxon>Viridiplantae</taxon>
        <taxon>Streptophyta</taxon>
        <taxon>Embryophyta</taxon>
        <taxon>Tracheophyta</taxon>
        <taxon>Spermatophyta</taxon>
        <taxon>Magnoliopsida</taxon>
        <taxon>eudicotyledons</taxon>
        <taxon>Gunneridae</taxon>
        <taxon>Pentapetalae</taxon>
        <taxon>rosids</taxon>
        <taxon>Vitales</taxon>
        <taxon>Vitaceae</taxon>
        <taxon>Viteae</taxon>
        <taxon>Vitis</taxon>
    </lineage>
</organism>
<evidence type="ECO:0000313" key="2">
    <source>
        <dbReference type="EMBL" id="RVW76966.1"/>
    </source>
</evidence>
<dbReference type="EMBL" id="QGNW01000320">
    <property type="protein sequence ID" value="RVW76966.1"/>
    <property type="molecule type" value="Genomic_DNA"/>
</dbReference>
<gene>
    <name evidence="2" type="ORF">CK203_055535</name>
</gene>
<reference evidence="2 3" key="1">
    <citation type="journal article" date="2018" name="PLoS Genet.">
        <title>Population sequencing reveals clonal diversity and ancestral inbreeding in the grapevine cultivar Chardonnay.</title>
        <authorList>
            <person name="Roach M.J."/>
            <person name="Johnson D.L."/>
            <person name="Bohlmann J."/>
            <person name="van Vuuren H.J."/>
            <person name="Jones S.J."/>
            <person name="Pretorius I.S."/>
            <person name="Schmidt S.A."/>
            <person name="Borneman A.R."/>
        </authorList>
    </citation>
    <scope>NUCLEOTIDE SEQUENCE [LARGE SCALE GENOMIC DNA]</scope>
    <source>
        <strain evidence="3">cv. Chardonnay</strain>
        <tissue evidence="2">Leaf</tissue>
    </source>
</reference>
<proteinExistence type="predicted"/>
<dbReference type="Proteomes" id="UP000288805">
    <property type="component" value="Unassembled WGS sequence"/>
</dbReference>
<evidence type="ECO:0000313" key="3">
    <source>
        <dbReference type="Proteomes" id="UP000288805"/>
    </source>
</evidence>
<protein>
    <submittedName>
        <fullName evidence="2">Uncharacterized protein</fullName>
    </submittedName>
</protein>
<feature type="region of interest" description="Disordered" evidence="1">
    <location>
        <begin position="1"/>
        <end position="29"/>
    </location>
</feature>
<evidence type="ECO:0000256" key="1">
    <source>
        <dbReference type="SAM" id="MobiDB-lite"/>
    </source>
</evidence>
<name>A0A438GXL0_VITVI</name>
<comment type="caution">
    <text evidence="2">The sequence shown here is derived from an EMBL/GenBank/DDBJ whole genome shotgun (WGS) entry which is preliminary data.</text>
</comment>
<accession>A0A438GXL0</accession>